<evidence type="ECO:0000259" key="15">
    <source>
        <dbReference type="Pfam" id="PF00520"/>
    </source>
</evidence>
<evidence type="ECO:0000256" key="13">
    <source>
        <dbReference type="PROSITE-ProRule" id="PRU00023"/>
    </source>
</evidence>
<keyword evidence="2" id="KW-0813">Transport</keyword>
<organism evidence="16 17">
    <name type="scientific">Mesorhabditis belari</name>
    <dbReference type="NCBI Taxonomy" id="2138241"/>
    <lineage>
        <taxon>Eukaryota</taxon>
        <taxon>Metazoa</taxon>
        <taxon>Ecdysozoa</taxon>
        <taxon>Nematoda</taxon>
        <taxon>Chromadorea</taxon>
        <taxon>Rhabditida</taxon>
        <taxon>Rhabditina</taxon>
        <taxon>Rhabditomorpha</taxon>
        <taxon>Rhabditoidea</taxon>
        <taxon>Rhabditidae</taxon>
        <taxon>Mesorhabditinae</taxon>
        <taxon>Mesorhabditis</taxon>
    </lineage>
</organism>
<dbReference type="Gene3D" id="1.25.40.20">
    <property type="entry name" value="Ankyrin repeat-containing domain"/>
    <property type="match status" value="1"/>
</dbReference>
<keyword evidence="11 14" id="KW-0472">Membrane</keyword>
<comment type="subcellular location">
    <subcellularLocation>
        <location evidence="1">Cell membrane</location>
        <topology evidence="1">Multi-pass membrane protein</topology>
    </subcellularLocation>
</comment>
<evidence type="ECO:0000313" key="17">
    <source>
        <dbReference type="WBParaSite" id="MBELARI_LOCUS7447"/>
    </source>
</evidence>
<feature type="transmembrane region" description="Helical" evidence="14">
    <location>
        <begin position="442"/>
        <end position="460"/>
    </location>
</feature>
<keyword evidence="3" id="KW-1003">Cell membrane</keyword>
<keyword evidence="10" id="KW-0406">Ion transport</keyword>
<dbReference type="Pfam" id="PF12796">
    <property type="entry name" value="Ank_2"/>
    <property type="match status" value="2"/>
</dbReference>
<keyword evidence="5" id="KW-0107">Calcium channel</keyword>
<evidence type="ECO:0000256" key="14">
    <source>
        <dbReference type="SAM" id="Phobius"/>
    </source>
</evidence>
<evidence type="ECO:0000256" key="5">
    <source>
        <dbReference type="ARBA" id="ARBA00022673"/>
    </source>
</evidence>
<proteinExistence type="predicted"/>
<evidence type="ECO:0000256" key="6">
    <source>
        <dbReference type="ARBA" id="ARBA00022692"/>
    </source>
</evidence>
<dbReference type="PANTHER" id="PTHR10582:SF22">
    <property type="entry name" value="ION TRANSPORT DOMAIN-CONTAINING PROTEIN"/>
    <property type="match status" value="1"/>
</dbReference>
<evidence type="ECO:0000256" key="7">
    <source>
        <dbReference type="ARBA" id="ARBA00022737"/>
    </source>
</evidence>
<dbReference type="AlphaFoldDB" id="A0AAF3FL19"/>
<evidence type="ECO:0000256" key="11">
    <source>
        <dbReference type="ARBA" id="ARBA00023136"/>
    </source>
</evidence>
<evidence type="ECO:0000256" key="10">
    <source>
        <dbReference type="ARBA" id="ARBA00023065"/>
    </source>
</evidence>
<evidence type="ECO:0000256" key="3">
    <source>
        <dbReference type="ARBA" id="ARBA00022475"/>
    </source>
</evidence>
<keyword evidence="4" id="KW-0109">Calcium transport</keyword>
<reference evidence="17" key="1">
    <citation type="submission" date="2024-02" db="UniProtKB">
        <authorList>
            <consortium name="WormBaseParasite"/>
        </authorList>
    </citation>
    <scope>IDENTIFICATION</scope>
</reference>
<name>A0AAF3FL19_9BILA</name>
<sequence length="839" mass="96955">MSAKSAASSRPSATNVFPMTIAGSFQFTNPIVSFNSGDHPRDIYCLVDETGGGLLVPWIKYARSSGDYNILEEYLDTAVRSFMYNGGKGKLVAISELVKIRNDQRNALLGALRRKKGRGQGAPNILDYINQEQNEGGVLKALKILDGANFSNQHKILRYREIVWDINQRGKMGETLLHICLLHNTTEMNELAKQIIIRFPKIVNDIFISEDYYGFSPLHQAIVNEDLAMVYFLLKNDADVHQRCYGSFFCADDQKSSRSDSLEYEWVDLNQNTNYTGQMYWGEYPLSYAACTNQEDCFRLLRAFKADPNHQDTNGNTVLHMCVIHNVPEMFTLAFSLGANLHIKNNLQLSPLALAARLANKKIYDLILSLEMDIVWRYRDVVCKAYPLVDIDTIGEEAADLNMNSVLANIVYGDKEQHLEFFDGFIDQLLQKKWETFGKKRLLYSLFWFFFLLTSFYAAFMTRRVSLLVAIDDILDNQTRIALNSDLSLEVIMALNDEEKAVIEQCHLLFYGISQRENIRFFSEMMTVFLVVLHIARLATEVQDSGILVYWETIKSFPEKCLFKISLALIVLMIPVRFSCGVHSSFLFIENILAITSVMMMTMHFLFFCRGLKFVGPFVLMVYKIILVDMLRFFLIYLVFLLCFSQSFSIIFRACEREEIVHMKRMNITTDDYQRKFTNIMDTPWSSIMRMFIMSVGEFSAFYRNLHECKSNMAQMGKALFIIYELLVTVMLLNLLIAMMTRTYEKIAEAEKEWKRQWAKVILMIEQSLSSFSRKMALYSYSRPLRSDIRQRAFIVLEKGQGPTPEIHTEPTRKRSSMIRLSPHNHLSRIGSTRNWKPK</sequence>
<dbReference type="SMART" id="SM00248">
    <property type="entry name" value="ANK"/>
    <property type="match status" value="5"/>
</dbReference>
<protein>
    <recommendedName>
        <fullName evidence="15">Ion transport domain-containing protein</fullName>
    </recommendedName>
</protein>
<dbReference type="FunFam" id="1.25.40.20:FF:000181">
    <property type="entry name" value="Nanchung, isoform A"/>
    <property type="match status" value="1"/>
</dbReference>
<evidence type="ECO:0000256" key="2">
    <source>
        <dbReference type="ARBA" id="ARBA00022448"/>
    </source>
</evidence>
<keyword evidence="12" id="KW-0407">Ion channel</keyword>
<keyword evidence="13" id="KW-0040">ANK repeat</keyword>
<dbReference type="InterPro" id="IPR036770">
    <property type="entry name" value="Ankyrin_rpt-contain_sf"/>
</dbReference>
<dbReference type="GO" id="GO:0098703">
    <property type="term" value="P:calcium ion import across plasma membrane"/>
    <property type="evidence" value="ECO:0007669"/>
    <property type="project" value="TreeGrafter"/>
</dbReference>
<dbReference type="WBParaSite" id="MBELARI_LOCUS7447">
    <property type="protein sequence ID" value="MBELARI_LOCUS7447"/>
    <property type="gene ID" value="MBELARI_LOCUS7447"/>
</dbReference>
<keyword evidence="9 14" id="KW-1133">Transmembrane helix</keyword>
<dbReference type="InterPro" id="IPR002110">
    <property type="entry name" value="Ankyrin_rpt"/>
</dbReference>
<keyword evidence="8" id="KW-0106">Calcium</keyword>
<dbReference type="PROSITE" id="PS50297">
    <property type="entry name" value="ANK_REP_REGION"/>
    <property type="match status" value="1"/>
</dbReference>
<keyword evidence="7" id="KW-0677">Repeat</keyword>
<dbReference type="GO" id="GO:0005262">
    <property type="term" value="F:calcium channel activity"/>
    <property type="evidence" value="ECO:0007669"/>
    <property type="project" value="UniProtKB-KW"/>
</dbReference>
<evidence type="ECO:0000256" key="9">
    <source>
        <dbReference type="ARBA" id="ARBA00022989"/>
    </source>
</evidence>
<keyword evidence="6 14" id="KW-0812">Transmembrane</keyword>
<dbReference type="PANTHER" id="PTHR10582">
    <property type="entry name" value="TRANSIENT RECEPTOR POTENTIAL ION CHANNEL PROTEIN"/>
    <property type="match status" value="1"/>
</dbReference>
<dbReference type="GO" id="GO:0005886">
    <property type="term" value="C:plasma membrane"/>
    <property type="evidence" value="ECO:0007669"/>
    <property type="project" value="UniProtKB-SubCell"/>
</dbReference>
<dbReference type="Proteomes" id="UP000887575">
    <property type="component" value="Unassembled WGS sequence"/>
</dbReference>
<dbReference type="InterPro" id="IPR024862">
    <property type="entry name" value="TRPV"/>
</dbReference>
<evidence type="ECO:0000256" key="1">
    <source>
        <dbReference type="ARBA" id="ARBA00004651"/>
    </source>
</evidence>
<dbReference type="Pfam" id="PF00520">
    <property type="entry name" value="Ion_trans"/>
    <property type="match status" value="1"/>
</dbReference>
<keyword evidence="16" id="KW-1185">Reference proteome</keyword>
<dbReference type="SUPFAM" id="SSF48403">
    <property type="entry name" value="Ankyrin repeat"/>
    <property type="match status" value="1"/>
</dbReference>
<feature type="repeat" description="ANK" evidence="13">
    <location>
        <begin position="213"/>
        <end position="245"/>
    </location>
</feature>
<evidence type="ECO:0000256" key="4">
    <source>
        <dbReference type="ARBA" id="ARBA00022568"/>
    </source>
</evidence>
<evidence type="ECO:0000313" key="16">
    <source>
        <dbReference type="Proteomes" id="UP000887575"/>
    </source>
</evidence>
<dbReference type="InterPro" id="IPR005821">
    <property type="entry name" value="Ion_trans_dom"/>
</dbReference>
<dbReference type="PROSITE" id="PS50088">
    <property type="entry name" value="ANK_REPEAT"/>
    <property type="match status" value="2"/>
</dbReference>
<accession>A0AAF3FL19</accession>
<feature type="repeat" description="ANK" evidence="13">
    <location>
        <begin position="314"/>
        <end position="346"/>
    </location>
</feature>
<evidence type="ECO:0000256" key="8">
    <source>
        <dbReference type="ARBA" id="ARBA00022837"/>
    </source>
</evidence>
<dbReference type="Gene3D" id="1.10.287.70">
    <property type="match status" value="1"/>
</dbReference>
<feature type="domain" description="Ion transport" evidence="15">
    <location>
        <begin position="580"/>
        <end position="750"/>
    </location>
</feature>
<feature type="transmembrane region" description="Helical" evidence="14">
    <location>
        <begin position="630"/>
        <end position="652"/>
    </location>
</feature>
<feature type="transmembrane region" description="Helical" evidence="14">
    <location>
        <begin position="719"/>
        <end position="740"/>
    </location>
</feature>
<evidence type="ECO:0000256" key="12">
    <source>
        <dbReference type="ARBA" id="ARBA00023303"/>
    </source>
</evidence>